<organism evidence="1 2">
    <name type="scientific">Coniosporium uncinatum</name>
    <dbReference type="NCBI Taxonomy" id="93489"/>
    <lineage>
        <taxon>Eukaryota</taxon>
        <taxon>Fungi</taxon>
        <taxon>Dikarya</taxon>
        <taxon>Ascomycota</taxon>
        <taxon>Pezizomycotina</taxon>
        <taxon>Dothideomycetes</taxon>
        <taxon>Dothideomycetes incertae sedis</taxon>
        <taxon>Coniosporium</taxon>
    </lineage>
</organism>
<protein>
    <submittedName>
        <fullName evidence="1">Uncharacterized protein</fullName>
    </submittedName>
</protein>
<evidence type="ECO:0000313" key="1">
    <source>
        <dbReference type="EMBL" id="KAK3065183.1"/>
    </source>
</evidence>
<sequence>MVRRTFLRVQKRGGRDPSVDGTSTSDTEHGELPSCPDIALESDGGPPSPGLEHPGRADETGFDALADSQTHSSDYHNRSAAAETADSALSPNASHRNERNTTDRPPSKHAKRKRPRDADTDDSGDQILNTEAPVRSLENSCPAGRRSPEVTGESSDFDNSTVDEDRSSNAHAEQQTPRSSSGATVVTSGSRQQHEPFHPTDMEPSHLRRKRRRTVRPSGSKTEPEASPEATIPPPRSNFRDRTPCFDPDVSEASKPGPWKWNNVIIRLLLSGPLLSSNMACMTAIIRNPRDVAAFTGTTSTTVLQSGLCHAGKLDDVSLVPLASDVWLLTGIIYDSCNNANQSQDRIRKQDCTGQDDEEVSSNDGCSNEDDISEDDLAEHDESLSDDERNHGSRKRGRWSQTDDKRLIRWKKDEKEWKWIFEQFPGRT</sequence>
<comment type="caution">
    <text evidence="1">The sequence shown here is derived from an EMBL/GenBank/DDBJ whole genome shotgun (WGS) entry which is preliminary data.</text>
</comment>
<gene>
    <name evidence="1" type="ORF">LTS18_007069</name>
</gene>
<name>A0ACC3DCB3_9PEZI</name>
<evidence type="ECO:0000313" key="2">
    <source>
        <dbReference type="Proteomes" id="UP001186974"/>
    </source>
</evidence>
<proteinExistence type="predicted"/>
<dbReference type="Proteomes" id="UP001186974">
    <property type="component" value="Unassembled WGS sequence"/>
</dbReference>
<reference evidence="1" key="1">
    <citation type="submission" date="2024-09" db="EMBL/GenBank/DDBJ databases">
        <title>Black Yeasts Isolated from many extreme environments.</title>
        <authorList>
            <person name="Coleine C."/>
            <person name="Stajich J.E."/>
            <person name="Selbmann L."/>
        </authorList>
    </citation>
    <scope>NUCLEOTIDE SEQUENCE</scope>
    <source>
        <strain evidence="1">CCFEE 5737</strain>
    </source>
</reference>
<accession>A0ACC3DCB3</accession>
<keyword evidence="2" id="KW-1185">Reference proteome</keyword>
<dbReference type="EMBL" id="JAWDJW010006351">
    <property type="protein sequence ID" value="KAK3065183.1"/>
    <property type="molecule type" value="Genomic_DNA"/>
</dbReference>